<dbReference type="STRING" id="255247.ABE41_016465"/>
<reference evidence="3 4" key="1">
    <citation type="submission" date="2016-08" db="EMBL/GenBank/DDBJ databases">
        <title>Complete genome sequence of Fictibacillus arsenicus G25-54, a strain with toxicity to nematodes and a potential arsenic-resistance activity.</title>
        <authorList>
            <person name="Zheng Z."/>
        </authorList>
    </citation>
    <scope>NUCLEOTIDE SEQUENCE [LARGE SCALE GENOMIC DNA]</scope>
    <source>
        <strain evidence="3 4">G25-54</strain>
    </source>
</reference>
<accession>A0A1B1Z883</accession>
<keyword evidence="3" id="KW-0378">Hydrolase</keyword>
<dbReference type="SUPFAM" id="SSF55811">
    <property type="entry name" value="Nudix"/>
    <property type="match status" value="1"/>
</dbReference>
<evidence type="ECO:0000259" key="2">
    <source>
        <dbReference type="PROSITE" id="PS51462"/>
    </source>
</evidence>
<evidence type="ECO:0000313" key="3">
    <source>
        <dbReference type="EMBL" id="ANX13606.1"/>
    </source>
</evidence>
<feature type="domain" description="Nudix hydrolase" evidence="2">
    <location>
        <begin position="1"/>
        <end position="129"/>
    </location>
</feature>
<gene>
    <name evidence="3" type="ORF">ABE41_016465</name>
</gene>
<name>A0A1B1Z883_9BACL</name>
<organism evidence="3 4">
    <name type="scientific">Fictibacillus arsenicus</name>
    <dbReference type="NCBI Taxonomy" id="255247"/>
    <lineage>
        <taxon>Bacteria</taxon>
        <taxon>Bacillati</taxon>
        <taxon>Bacillota</taxon>
        <taxon>Bacilli</taxon>
        <taxon>Bacillales</taxon>
        <taxon>Fictibacillaceae</taxon>
        <taxon>Fictibacillus</taxon>
    </lineage>
</organism>
<dbReference type="EMBL" id="CP016761">
    <property type="protein sequence ID" value="ANX13606.1"/>
    <property type="molecule type" value="Genomic_DNA"/>
</dbReference>
<dbReference type="PROSITE" id="PS51462">
    <property type="entry name" value="NUDIX"/>
    <property type="match status" value="1"/>
</dbReference>
<sequence>MQGYNVIMIYSRSLDKLLMCKRLNHPYKGLSNLVGGKIEVGETGFEAAYRELFEETSISNEDIMLHHLMDFTYYLNHCYVEVYVGRLKRDVIVSGDEHPLFWSDLSEDFFDMSLFAGEGNIGHMIEQVNMCKHRIFSDVVLNENSR</sequence>
<dbReference type="KEGG" id="far:ABE41_016465"/>
<evidence type="ECO:0000313" key="4">
    <source>
        <dbReference type="Proteomes" id="UP000077412"/>
    </source>
</evidence>
<dbReference type="Pfam" id="PF00293">
    <property type="entry name" value="NUDIX"/>
    <property type="match status" value="1"/>
</dbReference>
<dbReference type="Gene3D" id="3.90.79.10">
    <property type="entry name" value="Nucleoside Triphosphate Pyrophosphohydrolase"/>
    <property type="match status" value="1"/>
</dbReference>
<dbReference type="RefSeq" id="WP_066292660.1">
    <property type="nucleotide sequence ID" value="NZ_CP016761.1"/>
</dbReference>
<protein>
    <submittedName>
        <fullName evidence="3">NUDIX hydrolase</fullName>
    </submittedName>
</protein>
<dbReference type="InterPro" id="IPR015797">
    <property type="entry name" value="NUDIX_hydrolase-like_dom_sf"/>
</dbReference>
<comment type="similarity">
    <text evidence="1">Belongs to the Nudix hydrolase family.</text>
</comment>
<dbReference type="CDD" id="cd02883">
    <property type="entry name" value="NUDIX_Hydrolase"/>
    <property type="match status" value="1"/>
</dbReference>
<dbReference type="AlphaFoldDB" id="A0A1B1Z883"/>
<keyword evidence="4" id="KW-1185">Reference proteome</keyword>
<dbReference type="InterPro" id="IPR000086">
    <property type="entry name" value="NUDIX_hydrolase_dom"/>
</dbReference>
<dbReference type="Proteomes" id="UP000077412">
    <property type="component" value="Chromosome"/>
</dbReference>
<proteinExistence type="inferred from homology"/>
<dbReference type="PANTHER" id="PTHR43736">
    <property type="entry name" value="ADP-RIBOSE PYROPHOSPHATASE"/>
    <property type="match status" value="1"/>
</dbReference>
<dbReference type="GO" id="GO:0016787">
    <property type="term" value="F:hydrolase activity"/>
    <property type="evidence" value="ECO:0007669"/>
    <property type="project" value="UniProtKB-KW"/>
</dbReference>
<dbReference type="PANTHER" id="PTHR43736:SF1">
    <property type="entry name" value="DIHYDRONEOPTERIN TRIPHOSPHATE DIPHOSPHATASE"/>
    <property type="match status" value="1"/>
</dbReference>
<evidence type="ECO:0000256" key="1">
    <source>
        <dbReference type="ARBA" id="ARBA00005582"/>
    </source>
</evidence>
<dbReference type="OrthoDB" id="9803333at2"/>